<sequence>MNFENIEQLIKLVKENELKKFKYKDYEHEIELDFTEENAPVASMPASMPQGAADSAQSQSSNEDQSASNDSEGQEVKAQMVGTFYLQEEKELTDPIIKVGDQVKSGDVIGYIEAMKVMNEVTSDVDGEVTDILVEHGSNVEYDQPIIRVK</sequence>
<dbReference type="SUPFAM" id="SSF51230">
    <property type="entry name" value="Single hybrid motif"/>
    <property type="match status" value="1"/>
</dbReference>
<dbReference type="InterPro" id="IPR050709">
    <property type="entry name" value="Biotin_Carboxyl_Carrier/Decarb"/>
</dbReference>
<feature type="compositionally biased region" description="Low complexity" evidence="8">
    <location>
        <begin position="52"/>
        <end position="71"/>
    </location>
</feature>
<evidence type="ECO:0000313" key="11">
    <source>
        <dbReference type="Proteomes" id="UP001081438"/>
    </source>
</evidence>
<dbReference type="PANTHER" id="PTHR45266:SF3">
    <property type="entry name" value="OXALOACETATE DECARBOXYLASE ALPHA CHAIN"/>
    <property type="match status" value="1"/>
</dbReference>
<accession>A0A9Q4D801</accession>
<dbReference type="Proteomes" id="UP001081438">
    <property type="component" value="Unassembled WGS sequence"/>
</dbReference>
<dbReference type="PANTHER" id="PTHR45266">
    <property type="entry name" value="OXALOACETATE DECARBOXYLASE ALPHA CHAIN"/>
    <property type="match status" value="1"/>
</dbReference>
<protein>
    <recommendedName>
        <fullName evidence="2">Biotin carboxyl carrier protein of acetyl-CoA carboxylase</fullName>
    </recommendedName>
</protein>
<dbReference type="InterPro" id="IPR001249">
    <property type="entry name" value="AcCoA_biotinCC"/>
</dbReference>
<evidence type="ECO:0000256" key="1">
    <source>
        <dbReference type="ARBA" id="ARBA00005194"/>
    </source>
</evidence>
<dbReference type="Pfam" id="PF00364">
    <property type="entry name" value="Biotin_lipoyl"/>
    <property type="match status" value="1"/>
</dbReference>
<evidence type="ECO:0000259" key="9">
    <source>
        <dbReference type="PROSITE" id="PS50968"/>
    </source>
</evidence>
<keyword evidence="5" id="KW-0443">Lipid metabolism</keyword>
<dbReference type="InterPro" id="IPR001882">
    <property type="entry name" value="Biotin_BS"/>
</dbReference>
<dbReference type="PROSITE" id="PS50968">
    <property type="entry name" value="BIOTINYL_LIPOYL"/>
    <property type="match status" value="1"/>
</dbReference>
<dbReference type="Gene3D" id="2.40.50.100">
    <property type="match status" value="1"/>
</dbReference>
<dbReference type="InterPro" id="IPR000089">
    <property type="entry name" value="Biotin_lipoyl"/>
</dbReference>
<dbReference type="GO" id="GO:0003989">
    <property type="term" value="F:acetyl-CoA carboxylase activity"/>
    <property type="evidence" value="ECO:0007669"/>
    <property type="project" value="InterPro"/>
</dbReference>
<evidence type="ECO:0000256" key="8">
    <source>
        <dbReference type="SAM" id="MobiDB-lite"/>
    </source>
</evidence>
<keyword evidence="10" id="KW-0436">Ligase</keyword>
<comment type="caution">
    <text evidence="10">The sequence shown here is derived from an EMBL/GenBank/DDBJ whole genome shotgun (WGS) entry which is preliminary data.</text>
</comment>
<keyword evidence="3" id="KW-0444">Lipid biosynthesis</keyword>
<dbReference type="GO" id="GO:0006633">
    <property type="term" value="P:fatty acid biosynthetic process"/>
    <property type="evidence" value="ECO:0007669"/>
    <property type="project" value="UniProtKB-KW"/>
</dbReference>
<dbReference type="PROSITE" id="PS00188">
    <property type="entry name" value="BIOTIN"/>
    <property type="match status" value="1"/>
</dbReference>
<dbReference type="InterPro" id="IPR011053">
    <property type="entry name" value="Single_hybrid_motif"/>
</dbReference>
<proteinExistence type="predicted"/>
<organism evidence="10 11">
    <name type="scientific">Staphylococcus pettenkoferi</name>
    <dbReference type="NCBI Taxonomy" id="170573"/>
    <lineage>
        <taxon>Bacteria</taxon>
        <taxon>Bacillati</taxon>
        <taxon>Bacillota</taxon>
        <taxon>Bacilli</taxon>
        <taxon>Bacillales</taxon>
        <taxon>Staphylococcaceae</taxon>
        <taxon>Staphylococcus</taxon>
    </lineage>
</organism>
<comment type="pathway">
    <text evidence="1">Lipid metabolism; fatty acid biosynthesis.</text>
</comment>
<name>A0A9Q4D801_9STAP</name>
<dbReference type="AlphaFoldDB" id="A0A9Q4D801"/>
<evidence type="ECO:0000256" key="5">
    <source>
        <dbReference type="ARBA" id="ARBA00023098"/>
    </source>
</evidence>
<feature type="domain" description="Lipoyl-binding" evidence="9">
    <location>
        <begin position="75"/>
        <end position="150"/>
    </location>
</feature>
<evidence type="ECO:0000256" key="6">
    <source>
        <dbReference type="ARBA" id="ARBA00023160"/>
    </source>
</evidence>
<dbReference type="GO" id="GO:0009317">
    <property type="term" value="C:acetyl-CoA carboxylase complex"/>
    <property type="evidence" value="ECO:0007669"/>
    <property type="project" value="InterPro"/>
</dbReference>
<evidence type="ECO:0000256" key="4">
    <source>
        <dbReference type="ARBA" id="ARBA00022832"/>
    </source>
</evidence>
<evidence type="ECO:0000256" key="2">
    <source>
        <dbReference type="ARBA" id="ARBA00017562"/>
    </source>
</evidence>
<evidence type="ECO:0000256" key="3">
    <source>
        <dbReference type="ARBA" id="ARBA00022516"/>
    </source>
</evidence>
<gene>
    <name evidence="10" type="primary">accB</name>
    <name evidence="10" type="ORF">NW112_06890</name>
</gene>
<reference evidence="10" key="1">
    <citation type="journal article" date="2022" name="Int. J. Mol. Sci.">
        <title>Phenotypic and genotypic virulence characterisation of Staphylococcus pettenkoferi strains isolated from human bloodstream and diabetic foot infections.</title>
        <authorList>
            <person name="Magnan C."/>
        </authorList>
    </citation>
    <scope>NUCLEOTIDE SEQUENCE</scope>
    <source>
        <strain evidence="10">NSP020P</strain>
    </source>
</reference>
<dbReference type="EMBL" id="JANSKX010000020">
    <property type="protein sequence ID" value="MCY1594960.1"/>
    <property type="molecule type" value="Genomic_DNA"/>
</dbReference>
<feature type="region of interest" description="Disordered" evidence="8">
    <location>
        <begin position="37"/>
        <end position="79"/>
    </location>
</feature>
<keyword evidence="4" id="KW-0276">Fatty acid metabolism</keyword>
<dbReference type="CDD" id="cd06850">
    <property type="entry name" value="biotinyl_domain"/>
    <property type="match status" value="1"/>
</dbReference>
<evidence type="ECO:0000256" key="7">
    <source>
        <dbReference type="ARBA" id="ARBA00023267"/>
    </source>
</evidence>
<keyword evidence="7" id="KW-0092">Biotin</keyword>
<dbReference type="NCBIfam" id="TIGR00531">
    <property type="entry name" value="BCCP"/>
    <property type="match status" value="1"/>
</dbReference>
<keyword evidence="6" id="KW-0275">Fatty acid biosynthesis</keyword>
<evidence type="ECO:0000313" key="10">
    <source>
        <dbReference type="EMBL" id="MCY1594960.1"/>
    </source>
</evidence>